<protein>
    <recommendedName>
        <fullName evidence="5">AB hydrolase-1 domain-containing protein</fullName>
    </recommendedName>
</protein>
<feature type="compositionally biased region" description="Acidic residues" evidence="1">
    <location>
        <begin position="557"/>
        <end position="567"/>
    </location>
</feature>
<organism evidence="3 4">
    <name type="scientific">Psilocybe cf. subviscida</name>
    <dbReference type="NCBI Taxonomy" id="2480587"/>
    <lineage>
        <taxon>Eukaryota</taxon>
        <taxon>Fungi</taxon>
        <taxon>Dikarya</taxon>
        <taxon>Basidiomycota</taxon>
        <taxon>Agaricomycotina</taxon>
        <taxon>Agaricomycetes</taxon>
        <taxon>Agaricomycetidae</taxon>
        <taxon>Agaricales</taxon>
        <taxon>Agaricineae</taxon>
        <taxon>Strophariaceae</taxon>
        <taxon>Psilocybe</taxon>
    </lineage>
</organism>
<dbReference type="EMBL" id="JAACJJ010000028">
    <property type="protein sequence ID" value="KAF5322310.1"/>
    <property type="molecule type" value="Genomic_DNA"/>
</dbReference>
<dbReference type="Proteomes" id="UP000567179">
    <property type="component" value="Unassembled WGS sequence"/>
</dbReference>
<evidence type="ECO:0000313" key="4">
    <source>
        <dbReference type="Proteomes" id="UP000567179"/>
    </source>
</evidence>
<evidence type="ECO:0008006" key="5">
    <source>
        <dbReference type="Google" id="ProtNLM"/>
    </source>
</evidence>
<gene>
    <name evidence="3" type="ORF">D9619_000874</name>
</gene>
<dbReference type="Gene3D" id="3.40.50.1820">
    <property type="entry name" value="alpha/beta hydrolase"/>
    <property type="match status" value="1"/>
</dbReference>
<evidence type="ECO:0000256" key="1">
    <source>
        <dbReference type="SAM" id="MobiDB-lite"/>
    </source>
</evidence>
<sequence>MHDISELPPPKRTRSFSFYTVLIFAVLPLWASIPVAWVYAARSLYYQSWSQSLSQKILCFFACCEVVFSIYHYFLARRVSGPAPYGPGDPQEIQTSYVRLLKSGLANLPKDGGDIETLHVDRPGSPAETITQLERHDPRAIDFRHSLRTWFMKVPFSTITMREMHQWLYWAMYNADLPCPEEVPEIHRAALDEAIALLEKRMGAKFEHKESSGATPMRLTIDRTNILWRPLWFYTIVSILNWCLQKFYIHKWGIQYGTSNGVEYLLRNCKNWDPSTSPRPLVFIHGLGLGLLQYHTLIAQFVADYTDRPILILLQPQISQNFFHPQFLKPYSRHKTAEKLALLLNDMGWVDLGVLNNAADLLHEEKAVEVSLVDVDIPDSQRGVTIVSHSNGSYMHAWMLKNYSEIVGRSCFVDPVTFCSWEGGMLNIDVCYNFFYRPCMTGMELLMRYFVGTELGVANLLQRHFCWTSNSLWFEEIPNARDPAKTLFVLGGKDDIVHSERVKTYLTSHGVRENLWYDPDGKHGQALLPGSPGINTVLRWLSQEKELEAENWNEKGMEDEDEPGTTN</sequence>
<keyword evidence="4" id="KW-1185">Reference proteome</keyword>
<name>A0A8H5BFB4_9AGAR</name>
<evidence type="ECO:0000313" key="3">
    <source>
        <dbReference type="EMBL" id="KAF5322310.1"/>
    </source>
</evidence>
<proteinExistence type="predicted"/>
<keyword evidence="2" id="KW-0812">Transmembrane</keyword>
<feature type="region of interest" description="Disordered" evidence="1">
    <location>
        <begin position="548"/>
        <end position="567"/>
    </location>
</feature>
<dbReference type="InterPro" id="IPR029058">
    <property type="entry name" value="AB_hydrolase_fold"/>
</dbReference>
<accession>A0A8H5BFB4</accession>
<keyword evidence="2" id="KW-0472">Membrane</keyword>
<reference evidence="3 4" key="1">
    <citation type="journal article" date="2020" name="ISME J.">
        <title>Uncovering the hidden diversity of litter-decomposition mechanisms in mushroom-forming fungi.</title>
        <authorList>
            <person name="Floudas D."/>
            <person name="Bentzer J."/>
            <person name="Ahren D."/>
            <person name="Johansson T."/>
            <person name="Persson P."/>
            <person name="Tunlid A."/>
        </authorList>
    </citation>
    <scope>NUCLEOTIDE SEQUENCE [LARGE SCALE GENOMIC DNA]</scope>
    <source>
        <strain evidence="3 4">CBS 101986</strain>
    </source>
</reference>
<dbReference type="AlphaFoldDB" id="A0A8H5BFB4"/>
<dbReference type="OrthoDB" id="6431331at2759"/>
<comment type="caution">
    <text evidence="3">The sequence shown here is derived from an EMBL/GenBank/DDBJ whole genome shotgun (WGS) entry which is preliminary data.</text>
</comment>
<keyword evidence="2" id="KW-1133">Transmembrane helix</keyword>
<feature type="transmembrane region" description="Helical" evidence="2">
    <location>
        <begin position="16"/>
        <end position="41"/>
    </location>
</feature>
<feature type="transmembrane region" description="Helical" evidence="2">
    <location>
        <begin position="53"/>
        <end position="74"/>
    </location>
</feature>
<dbReference type="PANTHER" id="PTHR37471:SF1">
    <property type="entry name" value="AB HYDROLASE-1 DOMAIN-CONTAINING PROTEIN"/>
    <property type="match status" value="1"/>
</dbReference>
<dbReference type="SUPFAM" id="SSF53474">
    <property type="entry name" value="alpha/beta-Hydrolases"/>
    <property type="match status" value="1"/>
</dbReference>
<dbReference type="PANTHER" id="PTHR37471">
    <property type="entry name" value="UNNAMED PRODUCT"/>
    <property type="match status" value="1"/>
</dbReference>
<evidence type="ECO:0000256" key="2">
    <source>
        <dbReference type="SAM" id="Phobius"/>
    </source>
</evidence>